<organism evidence="2 3">
    <name type="scientific">Corynebacterium glucuronolyticum</name>
    <dbReference type="NCBI Taxonomy" id="39791"/>
    <lineage>
        <taxon>Bacteria</taxon>
        <taxon>Bacillati</taxon>
        <taxon>Actinomycetota</taxon>
        <taxon>Actinomycetes</taxon>
        <taxon>Mycobacteriales</taxon>
        <taxon>Corynebacteriaceae</taxon>
        <taxon>Corynebacterium</taxon>
    </lineage>
</organism>
<protein>
    <submittedName>
        <fullName evidence="2">ImmA/IrrE family metallo-endopeptidase</fullName>
    </submittedName>
</protein>
<proteinExistence type="predicted"/>
<dbReference type="InterPro" id="IPR010359">
    <property type="entry name" value="IrrE_HExxH"/>
</dbReference>
<dbReference type="RefSeq" id="WP_084037209.1">
    <property type="nucleotide sequence ID" value="NZ_CP066007.1"/>
</dbReference>
<accession>A0A7T4EHW7</accession>
<feature type="domain" description="IrrE N-terminal-like" evidence="1">
    <location>
        <begin position="3"/>
        <end position="79"/>
    </location>
</feature>
<dbReference type="Pfam" id="PF06114">
    <property type="entry name" value="Peptidase_M78"/>
    <property type="match status" value="1"/>
</dbReference>
<evidence type="ECO:0000313" key="3">
    <source>
        <dbReference type="Proteomes" id="UP000596145"/>
    </source>
</evidence>
<evidence type="ECO:0000259" key="1">
    <source>
        <dbReference type="Pfam" id="PF06114"/>
    </source>
</evidence>
<evidence type="ECO:0000313" key="2">
    <source>
        <dbReference type="EMBL" id="QQB47644.1"/>
    </source>
</evidence>
<gene>
    <name evidence="2" type="ORF">I6I10_02445</name>
</gene>
<dbReference type="OrthoDB" id="9794834at2"/>
<dbReference type="GeneID" id="92761375"/>
<name>A0A7T4EHW7_9CORY</name>
<reference evidence="2 3" key="1">
    <citation type="submission" date="2020-12" db="EMBL/GenBank/DDBJ databases">
        <title>FDA dAtabase for Regulatory Grade micrObial Sequences (FDA-ARGOS): Supporting development and validation of Infectious Disease Dx tests.</title>
        <authorList>
            <person name="Sproer C."/>
            <person name="Gronow S."/>
            <person name="Severitt S."/>
            <person name="Schroder I."/>
            <person name="Tallon L."/>
            <person name="Sadzewicz L."/>
            <person name="Zhao X."/>
            <person name="Boylan J."/>
            <person name="Ott S."/>
            <person name="Bowen H."/>
            <person name="Vavikolanu K."/>
            <person name="Mehta A."/>
            <person name="Aluvathingal J."/>
            <person name="Nadendla S."/>
            <person name="Lowell S."/>
            <person name="Myers T."/>
            <person name="Yan Y."/>
            <person name="Sichtig H."/>
        </authorList>
    </citation>
    <scope>NUCLEOTIDE SEQUENCE [LARGE SCALE GENOMIC DNA]</scope>
    <source>
        <strain evidence="2 3">FDAARGOS_1053</strain>
    </source>
</reference>
<dbReference type="EMBL" id="CP066007">
    <property type="protein sequence ID" value="QQB47644.1"/>
    <property type="molecule type" value="Genomic_DNA"/>
</dbReference>
<dbReference type="Proteomes" id="UP000596145">
    <property type="component" value="Chromosome"/>
</dbReference>
<dbReference type="AlphaFoldDB" id="A0A7T4EHW7"/>
<sequence length="104" mass="11668">MFWFTLFHELAHILTADYETRRVDREKDSAARPQSERKADNWVANALLDGTAVDAIPQPYTAEGIVTCASDHSVSPAIVVGSLRRQGKVPRTWGADLIRRFEIS</sequence>